<evidence type="ECO:0000313" key="3">
    <source>
        <dbReference type="Proteomes" id="UP000626109"/>
    </source>
</evidence>
<dbReference type="EMBL" id="CAJNNW010036285">
    <property type="protein sequence ID" value="CAE8733109.1"/>
    <property type="molecule type" value="Genomic_DNA"/>
</dbReference>
<feature type="coiled-coil region" evidence="1">
    <location>
        <begin position="411"/>
        <end position="438"/>
    </location>
</feature>
<organism evidence="2 3">
    <name type="scientific">Polarella glacialis</name>
    <name type="common">Dinoflagellate</name>
    <dbReference type="NCBI Taxonomy" id="89957"/>
    <lineage>
        <taxon>Eukaryota</taxon>
        <taxon>Sar</taxon>
        <taxon>Alveolata</taxon>
        <taxon>Dinophyceae</taxon>
        <taxon>Suessiales</taxon>
        <taxon>Suessiaceae</taxon>
        <taxon>Polarella</taxon>
    </lineage>
</organism>
<evidence type="ECO:0008006" key="4">
    <source>
        <dbReference type="Google" id="ProtNLM"/>
    </source>
</evidence>
<gene>
    <name evidence="2" type="ORF">PGLA2088_LOCUS46686</name>
</gene>
<dbReference type="AlphaFoldDB" id="A0A813LN98"/>
<comment type="caution">
    <text evidence="2">The sequence shown here is derived from an EMBL/GenBank/DDBJ whole genome shotgun (WGS) entry which is preliminary data.</text>
</comment>
<sequence>LTSAGDGGKWLNEDWLCENGATKCVVHMRCSTVAAEGSHSAPVTLSFILGDPDMHEGFHVAVKSMTVGEVASFIFSPSRFRATGSLVKLLPSTKEAQAKPSVWEITLLKYVTWEDLDCKGQRLRKIHSEGYGPFPEHLAEICVHWKVVGPDNSLLHSSRYTLSMGADNGMSQVEDEDKPAPSYVLGEGAWEPISTLCRSLRQGGVGELWMRCLPAMPVQESLGNGMDASAQLSMMLNKAKKGASQDSLEHCVVRVELEKVVPPLAGPSDARWEGPSSVVQERFRAAQLLEKGDENAALARLRRVAAWCPQLSASEAASVSRDHGEARSGIGWILACRAAPILDSGSVTSDLIALAKKDLAEAEAHCKWLEVNHPDLAGTRLLRSKILLALDDDFAGAHEQLLEAQRSAPDNKTVQEELRKVKIELRKLQELQSRAKVEEIRDGLKRARAEGSEAVREKAVLDLLRQMEGTRCSWETIMETRIGVELKCCQESCGEEAKRLCLEILGRLKDESKEQRPMWEA</sequence>
<evidence type="ECO:0000256" key="1">
    <source>
        <dbReference type="SAM" id="Coils"/>
    </source>
</evidence>
<dbReference type="InterPro" id="IPR011990">
    <property type="entry name" value="TPR-like_helical_dom_sf"/>
</dbReference>
<evidence type="ECO:0000313" key="2">
    <source>
        <dbReference type="EMBL" id="CAE8733109.1"/>
    </source>
</evidence>
<dbReference type="Gene3D" id="1.25.40.10">
    <property type="entry name" value="Tetratricopeptide repeat domain"/>
    <property type="match status" value="1"/>
</dbReference>
<name>A0A813LN98_POLGL</name>
<protein>
    <recommendedName>
        <fullName evidence="4">Peptidylprolyl isomerase</fullName>
    </recommendedName>
</protein>
<proteinExistence type="predicted"/>
<keyword evidence="1" id="KW-0175">Coiled coil</keyword>
<reference evidence="2" key="1">
    <citation type="submission" date="2021-02" db="EMBL/GenBank/DDBJ databases">
        <authorList>
            <person name="Dougan E. K."/>
            <person name="Rhodes N."/>
            <person name="Thang M."/>
            <person name="Chan C."/>
        </authorList>
    </citation>
    <scope>NUCLEOTIDE SEQUENCE</scope>
</reference>
<feature type="non-terminal residue" evidence="2">
    <location>
        <position position="1"/>
    </location>
</feature>
<dbReference type="Proteomes" id="UP000626109">
    <property type="component" value="Unassembled WGS sequence"/>
</dbReference>
<accession>A0A813LN98</accession>